<keyword evidence="1" id="KW-0472">Membrane</keyword>
<keyword evidence="1" id="KW-1133">Transmembrane helix</keyword>
<sequence length="254" mass="28308">MSKNNVNFTQKLQGLNLGPSLKLLLYILVLVFGLAAYVTLRPSGLQIKESTLQEQEYGAVCLSNMTKSNDKLQQQKLCHELNGHHITNWSGIVKDIKILSIENKVESVANVLPTFAANGLACMYGERYPEECDDDNTLLCAMAKVSQRPCHLQKYNRYKFVVTVQCGESETFSLQLDAGHSYQAKLSKLSIGEEVIFSGILNADTRHIALTSLNSKDSLDVISMTEKEQSVLSLIDDAWKVLFRFVFSPVIIAV</sequence>
<keyword evidence="1" id="KW-0812">Transmembrane</keyword>
<dbReference type="Pfam" id="PF20053">
    <property type="entry name" value="WC-rich"/>
    <property type="match status" value="1"/>
</dbReference>
<dbReference type="AlphaFoldDB" id="A0A6F9DXQ1"/>
<dbReference type="GO" id="GO:0030968">
    <property type="term" value="P:endoplasmic reticulum unfolded protein response"/>
    <property type="evidence" value="ECO:0007669"/>
    <property type="project" value="TreeGrafter"/>
</dbReference>
<dbReference type="PANTHER" id="PTHR13098">
    <property type="entry name" value="WOLFRAMIN"/>
    <property type="match status" value="1"/>
</dbReference>
<gene>
    <name evidence="4" type="primary">Wfs1</name>
</gene>
<dbReference type="InterPro" id="IPR045400">
    <property type="entry name" value="Wolframin_Cys-rich"/>
</dbReference>
<proteinExistence type="evidence at transcript level"/>
<dbReference type="InterPro" id="IPR045461">
    <property type="entry name" value="Wolframin_OB_fold"/>
</dbReference>
<evidence type="ECO:0000313" key="4">
    <source>
        <dbReference type="EMBL" id="CAB3267746.1"/>
    </source>
</evidence>
<name>A0A6F9DXQ1_9ASCI</name>
<dbReference type="InterPro" id="IPR026209">
    <property type="entry name" value="Wolframin_fam"/>
</dbReference>
<evidence type="ECO:0000256" key="1">
    <source>
        <dbReference type="SAM" id="Phobius"/>
    </source>
</evidence>
<dbReference type="GO" id="GO:0005789">
    <property type="term" value="C:endoplasmic reticulum membrane"/>
    <property type="evidence" value="ECO:0007669"/>
    <property type="project" value="TreeGrafter"/>
</dbReference>
<organism evidence="4">
    <name type="scientific">Phallusia mammillata</name>
    <dbReference type="NCBI Taxonomy" id="59560"/>
    <lineage>
        <taxon>Eukaryota</taxon>
        <taxon>Metazoa</taxon>
        <taxon>Chordata</taxon>
        <taxon>Tunicata</taxon>
        <taxon>Ascidiacea</taxon>
        <taxon>Phlebobranchia</taxon>
        <taxon>Ascidiidae</taxon>
        <taxon>Phallusia</taxon>
    </lineage>
</organism>
<reference evidence="4" key="1">
    <citation type="submission" date="2020-04" db="EMBL/GenBank/DDBJ databases">
        <authorList>
            <person name="Neveu A P."/>
        </authorList>
    </citation>
    <scope>NUCLEOTIDE SEQUENCE</scope>
    <source>
        <tissue evidence="4">Whole embryo</tissue>
    </source>
</reference>
<accession>A0A6F9DXQ1</accession>
<dbReference type="EMBL" id="LR791884">
    <property type="protein sequence ID" value="CAB3267746.1"/>
    <property type="molecule type" value="mRNA"/>
</dbReference>
<dbReference type="GO" id="GO:0055074">
    <property type="term" value="P:calcium ion homeostasis"/>
    <property type="evidence" value="ECO:0007669"/>
    <property type="project" value="TreeGrafter"/>
</dbReference>
<protein>
    <submittedName>
        <fullName evidence="4">Wolframin-like</fullName>
    </submittedName>
</protein>
<dbReference type="PANTHER" id="PTHR13098:SF3">
    <property type="entry name" value="WOLFRAMIN"/>
    <property type="match status" value="1"/>
</dbReference>
<feature type="domain" description="Wolframin OB-fold" evidence="2">
    <location>
        <begin position="155"/>
        <end position="253"/>
    </location>
</feature>
<feature type="transmembrane region" description="Helical" evidence="1">
    <location>
        <begin position="20"/>
        <end position="40"/>
    </location>
</feature>
<evidence type="ECO:0000259" key="2">
    <source>
        <dbReference type="Pfam" id="PF19913"/>
    </source>
</evidence>
<evidence type="ECO:0000259" key="3">
    <source>
        <dbReference type="Pfam" id="PF20053"/>
    </source>
</evidence>
<feature type="domain" description="Wolframin cysteine-rich" evidence="3">
    <location>
        <begin position="55"/>
        <end position="154"/>
    </location>
</feature>
<dbReference type="Pfam" id="PF19913">
    <property type="entry name" value="WCOB"/>
    <property type="match status" value="1"/>
</dbReference>